<feature type="compositionally biased region" description="Polar residues" evidence="13">
    <location>
        <begin position="724"/>
        <end position="733"/>
    </location>
</feature>
<dbReference type="EC" id="2.3.2.27" evidence="4"/>
<keyword evidence="9" id="KW-0862">Zinc</keyword>
<evidence type="ECO:0000256" key="5">
    <source>
        <dbReference type="ARBA" id="ARBA00022679"/>
    </source>
</evidence>
<feature type="domain" description="RING-type" evidence="14">
    <location>
        <begin position="838"/>
        <end position="879"/>
    </location>
</feature>
<evidence type="ECO:0000256" key="8">
    <source>
        <dbReference type="ARBA" id="ARBA00022786"/>
    </source>
</evidence>
<feature type="compositionally biased region" description="Basic and acidic residues" evidence="13">
    <location>
        <begin position="40"/>
        <end position="49"/>
    </location>
</feature>
<gene>
    <name evidence="15" type="ORF">HJG60_011695</name>
</gene>
<dbReference type="GO" id="GO:0016567">
    <property type="term" value="P:protein ubiquitination"/>
    <property type="evidence" value="ECO:0007669"/>
    <property type="project" value="TreeGrafter"/>
</dbReference>
<feature type="compositionally biased region" description="Polar residues" evidence="13">
    <location>
        <begin position="229"/>
        <end position="261"/>
    </location>
</feature>
<feature type="region of interest" description="Disordered" evidence="13">
    <location>
        <begin position="765"/>
        <end position="791"/>
    </location>
</feature>
<evidence type="ECO:0000256" key="4">
    <source>
        <dbReference type="ARBA" id="ARBA00012483"/>
    </source>
</evidence>
<dbReference type="PANTHER" id="PTHR45931:SF1">
    <property type="entry name" value="RING-TYPE DOMAIN-CONTAINING PROTEIN"/>
    <property type="match status" value="1"/>
</dbReference>
<dbReference type="InterPro" id="IPR051834">
    <property type="entry name" value="RING_finger_E3_ligase"/>
</dbReference>
<protein>
    <recommendedName>
        <fullName evidence="4">RING-type E3 ubiquitin transferase</fullName>
        <ecNumber evidence="4">2.3.2.27</ecNumber>
    </recommendedName>
</protein>
<dbReference type="Pfam" id="PF25914">
    <property type="entry name" value="RNF6_N"/>
    <property type="match status" value="1"/>
</dbReference>
<comment type="caution">
    <text evidence="15">The sequence shown here is derived from an EMBL/GenBank/DDBJ whole genome shotgun (WGS) entry which is preliminary data.</text>
</comment>
<dbReference type="EMBL" id="JABVXQ010000007">
    <property type="protein sequence ID" value="KAF6099979.1"/>
    <property type="molecule type" value="Genomic_DNA"/>
</dbReference>
<accession>A0A834E118</accession>
<dbReference type="SMART" id="SM00184">
    <property type="entry name" value="RING"/>
    <property type="match status" value="1"/>
</dbReference>
<feature type="region of interest" description="Disordered" evidence="13">
    <location>
        <begin position="716"/>
        <end position="751"/>
    </location>
</feature>
<dbReference type="GO" id="GO:0061630">
    <property type="term" value="F:ubiquitin protein ligase activity"/>
    <property type="evidence" value="ECO:0007669"/>
    <property type="project" value="TreeGrafter"/>
</dbReference>
<comment type="similarity">
    <text evidence="11">Belongs to the RNF12 family.</text>
</comment>
<evidence type="ECO:0000256" key="11">
    <source>
        <dbReference type="ARBA" id="ARBA00038418"/>
    </source>
</evidence>
<comment type="catalytic activity">
    <reaction evidence="1">
        <text>S-ubiquitinyl-[E2 ubiquitin-conjugating enzyme]-L-cysteine + [acceptor protein]-L-lysine = [E2 ubiquitin-conjugating enzyme]-L-cysteine + N(6)-ubiquitinyl-[acceptor protein]-L-lysine.</text>
        <dbReference type="EC" id="2.3.2.27"/>
    </reaction>
</comment>
<evidence type="ECO:0000259" key="14">
    <source>
        <dbReference type="PROSITE" id="PS50089"/>
    </source>
</evidence>
<evidence type="ECO:0000256" key="10">
    <source>
        <dbReference type="ARBA" id="ARBA00023242"/>
    </source>
</evidence>
<feature type="compositionally biased region" description="Low complexity" evidence="13">
    <location>
        <begin position="734"/>
        <end position="751"/>
    </location>
</feature>
<comment type="pathway">
    <text evidence="3">Protein modification; protein ubiquitination.</text>
</comment>
<feature type="compositionally biased region" description="Polar residues" evidence="13">
    <location>
        <begin position="515"/>
        <end position="524"/>
    </location>
</feature>
<evidence type="ECO:0000256" key="1">
    <source>
        <dbReference type="ARBA" id="ARBA00000900"/>
    </source>
</evidence>
<comment type="subcellular location">
    <subcellularLocation>
        <location evidence="2">Nucleus</location>
    </subcellularLocation>
</comment>
<feature type="compositionally biased region" description="Basic and acidic residues" evidence="13">
    <location>
        <begin position="412"/>
        <end position="432"/>
    </location>
</feature>
<dbReference type="SUPFAM" id="SSF57850">
    <property type="entry name" value="RING/U-box"/>
    <property type="match status" value="1"/>
</dbReference>
<evidence type="ECO:0000256" key="7">
    <source>
        <dbReference type="ARBA" id="ARBA00022771"/>
    </source>
</evidence>
<dbReference type="GO" id="GO:0060816">
    <property type="term" value="P:random inactivation of X chromosome"/>
    <property type="evidence" value="ECO:0007669"/>
    <property type="project" value="TreeGrafter"/>
</dbReference>
<dbReference type="InterPro" id="IPR058896">
    <property type="entry name" value="RNF6/12_N"/>
</dbReference>
<dbReference type="InterPro" id="IPR001841">
    <property type="entry name" value="Znf_RING"/>
</dbReference>
<keyword evidence="7 12" id="KW-0863">Zinc-finger</keyword>
<reference evidence="15 16" key="1">
    <citation type="journal article" date="2020" name="Nature">
        <title>Six reference-quality genomes reveal evolution of bat adaptations.</title>
        <authorList>
            <person name="Jebb D."/>
            <person name="Huang Z."/>
            <person name="Pippel M."/>
            <person name="Hughes G.M."/>
            <person name="Lavrichenko K."/>
            <person name="Devanna P."/>
            <person name="Winkler S."/>
            <person name="Jermiin L.S."/>
            <person name="Skirmuntt E.C."/>
            <person name="Katzourakis A."/>
            <person name="Burkitt-Gray L."/>
            <person name="Ray D.A."/>
            <person name="Sullivan K.A.M."/>
            <person name="Roscito J.G."/>
            <person name="Kirilenko B.M."/>
            <person name="Davalos L.M."/>
            <person name="Corthals A.P."/>
            <person name="Power M.L."/>
            <person name="Jones G."/>
            <person name="Ransome R.D."/>
            <person name="Dechmann D.K.N."/>
            <person name="Locatelli A.G."/>
            <person name="Puechmaille S.J."/>
            <person name="Fedrigo O."/>
            <person name="Jarvis E.D."/>
            <person name="Hiller M."/>
            <person name="Vernes S.C."/>
            <person name="Myers E.W."/>
            <person name="Teeling E.C."/>
        </authorList>
    </citation>
    <scope>NUCLEOTIDE SEQUENCE [LARGE SCALE GENOMIC DNA]</scope>
    <source>
        <strain evidence="15">Bat1K_MPI-CBG_1</strain>
    </source>
</reference>
<feature type="compositionally biased region" description="Low complexity" evidence="13">
    <location>
        <begin position="85"/>
        <end position="94"/>
    </location>
</feature>
<evidence type="ECO:0000313" key="15">
    <source>
        <dbReference type="EMBL" id="KAF6099979.1"/>
    </source>
</evidence>
<feature type="compositionally biased region" description="Polar residues" evidence="13">
    <location>
        <begin position="433"/>
        <end position="444"/>
    </location>
</feature>
<evidence type="ECO:0000256" key="13">
    <source>
        <dbReference type="SAM" id="MobiDB-lite"/>
    </source>
</evidence>
<dbReference type="InterPro" id="IPR013083">
    <property type="entry name" value="Znf_RING/FYVE/PHD"/>
</dbReference>
<feature type="compositionally biased region" description="Basic and acidic residues" evidence="13">
    <location>
        <begin position="198"/>
        <end position="215"/>
    </location>
</feature>
<keyword evidence="5" id="KW-0808">Transferase</keyword>
<feature type="compositionally biased region" description="Low complexity" evidence="13">
    <location>
        <begin position="765"/>
        <end position="787"/>
    </location>
</feature>
<feature type="compositionally biased region" description="Polar residues" evidence="13">
    <location>
        <begin position="297"/>
        <end position="316"/>
    </location>
</feature>
<feature type="compositionally biased region" description="Polar residues" evidence="13">
    <location>
        <begin position="381"/>
        <end position="411"/>
    </location>
</feature>
<keyword evidence="10" id="KW-0539">Nucleus</keyword>
<evidence type="ECO:0000256" key="6">
    <source>
        <dbReference type="ARBA" id="ARBA00022723"/>
    </source>
</evidence>
<evidence type="ECO:0000313" key="16">
    <source>
        <dbReference type="Proteomes" id="UP000664940"/>
    </source>
</evidence>
<dbReference type="PROSITE" id="PS50089">
    <property type="entry name" value="ZF_RING_2"/>
    <property type="match status" value="1"/>
</dbReference>
<dbReference type="Gene3D" id="3.30.40.10">
    <property type="entry name" value="Zinc/RING finger domain, C3HC4 (zinc finger)"/>
    <property type="match status" value="1"/>
</dbReference>
<organism evidence="15 16">
    <name type="scientific">Phyllostomus discolor</name>
    <name type="common">pale spear-nosed bat</name>
    <dbReference type="NCBI Taxonomy" id="89673"/>
    <lineage>
        <taxon>Eukaryota</taxon>
        <taxon>Metazoa</taxon>
        <taxon>Chordata</taxon>
        <taxon>Craniata</taxon>
        <taxon>Vertebrata</taxon>
        <taxon>Euteleostomi</taxon>
        <taxon>Mammalia</taxon>
        <taxon>Eutheria</taxon>
        <taxon>Laurasiatheria</taxon>
        <taxon>Chiroptera</taxon>
        <taxon>Yangochiroptera</taxon>
        <taxon>Phyllostomidae</taxon>
        <taxon>Phyllostominae</taxon>
        <taxon>Phyllostomus</taxon>
    </lineage>
</organism>
<evidence type="ECO:0000256" key="3">
    <source>
        <dbReference type="ARBA" id="ARBA00004906"/>
    </source>
</evidence>
<dbReference type="PANTHER" id="PTHR45931">
    <property type="entry name" value="SI:CH211-59O9.10"/>
    <property type="match status" value="1"/>
</dbReference>
<dbReference type="GO" id="GO:0005634">
    <property type="term" value="C:nucleus"/>
    <property type="evidence" value="ECO:0007669"/>
    <property type="project" value="TreeGrafter"/>
</dbReference>
<keyword evidence="8" id="KW-0833">Ubl conjugation pathway</keyword>
<feature type="compositionally biased region" description="Polar residues" evidence="13">
    <location>
        <begin position="590"/>
        <end position="600"/>
    </location>
</feature>
<evidence type="ECO:0000256" key="12">
    <source>
        <dbReference type="PROSITE-ProRule" id="PRU00175"/>
    </source>
</evidence>
<feature type="compositionally biased region" description="Polar residues" evidence="13">
    <location>
        <begin position="119"/>
        <end position="133"/>
    </location>
</feature>
<dbReference type="GO" id="GO:0008270">
    <property type="term" value="F:zinc ion binding"/>
    <property type="evidence" value="ECO:0007669"/>
    <property type="project" value="UniProtKB-KW"/>
</dbReference>
<dbReference type="Proteomes" id="UP000664940">
    <property type="component" value="Unassembled WGS sequence"/>
</dbReference>
<dbReference type="Pfam" id="PF13639">
    <property type="entry name" value="zf-RING_2"/>
    <property type="match status" value="1"/>
</dbReference>
<proteinExistence type="inferred from homology"/>
<sequence length="892" mass="98747">MENSDSGGEGDESEALGRSQMDRAVQEEDSYRAVNDPSEDDYKPVRDGDLLGNPGEELGRRCLLGKESVLENSDESTDEGDGSDDASSSDSLLDWLMSLEPTEHVMTGQREQPARREVSQVNLPSDFRSTSEINELAFGFPDAREAYTPPTRLPTGGKMKNGQRQVECPQSEPRCTRPPRSEQRRTGALLEVPPTRGQKRERSRSPDHSRTRARFESTPLPRSLGLHSQRPQHSPSSLRSGSVTGQLTSATQTKNVTTGQREQPPRREVSQFKPPSDFRCSSEVNVNPPNRGPNARETYTPSTRLPTGGNMKNGQRQVECPQSEPRCTRPPRSEQSRTGALLEVPPTRGQKRERSRSPDHSRTRARFESTPLPRSLGLHSQRPQHSPSSLRSGSVTGQLTSATQTKNVTTGQREHQCGRDMSKFNPHSDFRSSSEVSVNFNNRGLNAREAYTPPTRLPTGGNMKNSQRQVECPQSEPRCTRPPRSEQRRTGALLEVPPTRGQQTARSRSQDQSRTRASTKSRSPAQLLGEILPRLHHSSSSPTFEQPVVRETERFSRTQHHETSRQQITARESQKRVLFANSETRDAIQGESSPDTTSDGESCHLRQMNPTISFYSETGRVHPIAYSERESVTRRTQIPSETPNHTITLESEPGGFGHMFSPYEQGDMRYVSTFGIPIYRTLNTGLNDTTSGAIPSMLSLTMTDFSYSSSLLDSDSDSELSLSPLTPNTGRAQSSSGSDSSHGSRGSGSNSTCSYDYWPRPRLTSSSDSSYTCGSTSSPTSSSSSSDESTDPLVVLFESSDEGDAWPSLDDHPMGLSEAQIDNLAMRSSVKNDTLNECSICISEYREGSQLRILPCSHEFHVHCIDRWLSDNSTCPICRRNVVDAGDRENTD</sequence>
<feature type="compositionally biased region" description="Acidic residues" evidence="13">
    <location>
        <begin position="72"/>
        <end position="84"/>
    </location>
</feature>
<dbReference type="AlphaFoldDB" id="A0A834E118"/>
<feature type="region of interest" description="Disordered" evidence="13">
    <location>
        <begin position="1"/>
        <end position="604"/>
    </location>
</feature>
<name>A0A834E118_9CHIR</name>
<evidence type="ECO:0000256" key="2">
    <source>
        <dbReference type="ARBA" id="ARBA00004123"/>
    </source>
</evidence>
<feature type="compositionally biased region" description="Basic and acidic residues" evidence="13">
    <location>
        <begin position="20"/>
        <end position="31"/>
    </location>
</feature>
<evidence type="ECO:0000256" key="9">
    <source>
        <dbReference type="ARBA" id="ARBA00022833"/>
    </source>
</evidence>
<dbReference type="GO" id="GO:0006511">
    <property type="term" value="P:ubiquitin-dependent protein catabolic process"/>
    <property type="evidence" value="ECO:0007669"/>
    <property type="project" value="TreeGrafter"/>
</dbReference>
<keyword evidence="6" id="KW-0479">Metal-binding</keyword>
<feature type="compositionally biased region" description="Basic and acidic residues" evidence="13">
    <location>
        <begin position="548"/>
        <end position="564"/>
    </location>
</feature>
<feature type="compositionally biased region" description="Basic and acidic residues" evidence="13">
    <location>
        <begin position="350"/>
        <end position="367"/>
    </location>
</feature>